<dbReference type="InterPro" id="IPR029017">
    <property type="entry name" value="Enolase-like_N"/>
</dbReference>
<dbReference type="SMART" id="SM01192">
    <property type="entry name" value="Enolase_C"/>
    <property type="match status" value="1"/>
</dbReference>
<evidence type="ECO:0000313" key="13">
    <source>
        <dbReference type="Proteomes" id="UP001642483"/>
    </source>
</evidence>
<name>A0ABP0GB05_CLALP</name>
<evidence type="ECO:0000256" key="4">
    <source>
        <dbReference type="ARBA" id="ARBA00023152"/>
    </source>
</evidence>
<dbReference type="Pfam" id="PF00113">
    <property type="entry name" value="Enolase_C"/>
    <property type="match status" value="1"/>
</dbReference>
<feature type="domain" description="Enolase N-terminal" evidence="11">
    <location>
        <begin position="57"/>
        <end position="241"/>
    </location>
</feature>
<gene>
    <name evidence="12" type="ORF">CVLEPA_LOCUS20132</name>
</gene>
<feature type="region of interest" description="Disordered" evidence="9">
    <location>
        <begin position="546"/>
        <end position="575"/>
    </location>
</feature>
<evidence type="ECO:0000259" key="10">
    <source>
        <dbReference type="SMART" id="SM01192"/>
    </source>
</evidence>
<dbReference type="CDD" id="cd22974">
    <property type="entry name" value="DD_ENO4"/>
    <property type="match status" value="1"/>
</dbReference>
<evidence type="ECO:0000256" key="8">
    <source>
        <dbReference type="ARBA" id="ARBA00048333"/>
    </source>
</evidence>
<reference evidence="12 13" key="1">
    <citation type="submission" date="2024-02" db="EMBL/GenBank/DDBJ databases">
        <authorList>
            <person name="Daric V."/>
            <person name="Darras S."/>
        </authorList>
    </citation>
    <scope>NUCLEOTIDE SEQUENCE [LARGE SCALE GENOMIC DNA]</scope>
</reference>
<evidence type="ECO:0000256" key="9">
    <source>
        <dbReference type="SAM" id="MobiDB-lite"/>
    </source>
</evidence>
<dbReference type="Gene3D" id="3.20.20.120">
    <property type="entry name" value="Enolase-like C-terminal domain"/>
    <property type="match status" value="1"/>
</dbReference>
<evidence type="ECO:0000256" key="1">
    <source>
        <dbReference type="ARBA" id="ARBA00005031"/>
    </source>
</evidence>
<feature type="region of interest" description="Disordered" evidence="9">
    <location>
        <begin position="161"/>
        <end position="214"/>
    </location>
</feature>
<dbReference type="InterPro" id="IPR020811">
    <property type="entry name" value="Enolase_N"/>
</dbReference>
<organism evidence="12 13">
    <name type="scientific">Clavelina lepadiformis</name>
    <name type="common">Light-bulb sea squirt</name>
    <name type="synonym">Ascidia lepadiformis</name>
    <dbReference type="NCBI Taxonomy" id="159417"/>
    <lineage>
        <taxon>Eukaryota</taxon>
        <taxon>Metazoa</taxon>
        <taxon>Chordata</taxon>
        <taxon>Tunicata</taxon>
        <taxon>Ascidiacea</taxon>
        <taxon>Aplousobranchia</taxon>
        <taxon>Clavelinidae</taxon>
        <taxon>Clavelina</taxon>
    </lineage>
</organism>
<accession>A0ABP0GB05</accession>
<dbReference type="Gene3D" id="3.30.390.10">
    <property type="entry name" value="Enolase-like, N-terminal domain"/>
    <property type="match status" value="1"/>
</dbReference>
<comment type="caution">
    <text evidence="12">The sequence shown here is derived from an EMBL/GenBank/DDBJ whole genome shotgun (WGS) entry which is preliminary data.</text>
</comment>
<comment type="similarity">
    <text evidence="2">Belongs to the enolase family.</text>
</comment>
<dbReference type="Proteomes" id="UP001642483">
    <property type="component" value="Unassembled WGS sequence"/>
</dbReference>
<dbReference type="PANTHER" id="PTHR11902:SF30">
    <property type="entry name" value="ENOLASE 4"/>
    <property type="match status" value="1"/>
</dbReference>
<comment type="pathway">
    <text evidence="1">Carbohydrate degradation; glycolysis; pyruvate from D-glyceraldehyde 3-phosphate: step 4/5.</text>
</comment>
<feature type="domain" description="Enolase C-terminal TIM barrel" evidence="10">
    <location>
        <begin position="253"/>
        <end position="547"/>
    </location>
</feature>
<dbReference type="InterPro" id="IPR020810">
    <property type="entry name" value="Enolase_C"/>
</dbReference>
<evidence type="ECO:0000256" key="2">
    <source>
        <dbReference type="ARBA" id="ARBA00009604"/>
    </source>
</evidence>
<dbReference type="InterPro" id="IPR000941">
    <property type="entry name" value="Enolase"/>
</dbReference>
<dbReference type="SUPFAM" id="SSF54826">
    <property type="entry name" value="Enolase N-terminal domain-like"/>
    <property type="match status" value="1"/>
</dbReference>
<dbReference type="EMBL" id="CAWYQH010000108">
    <property type="protein sequence ID" value="CAK8688098.1"/>
    <property type="molecule type" value="Genomic_DNA"/>
</dbReference>
<dbReference type="EC" id="4.2.1.11" evidence="3"/>
<evidence type="ECO:0000256" key="3">
    <source>
        <dbReference type="ARBA" id="ARBA00012058"/>
    </source>
</evidence>
<sequence length="575" mass="62763">MAESYNELKKLAAEYYMKNHVPERIEEILNNMFFENPRDIYGRLSEFFENYALSPVLSDVHGSVVYSSNGTPAVKCSLLAIVKNKDKFLASSYLALDNEMLQVQGQVYQDNESPPTVEEIADKTCVNINAEIAPKIKGIPLLNQAEIDKALSDWMNEMENAVSSSTDVSENNNPRTPTPSSGKKKKVPSGKVKGGKAPEKPIPPKEPAQPRLKGCSSISATSLVTLKASSVFLAQPPFLHLHRSMSGCEGKEEIRLPTPVISIITGGKSSPGKLNIFKNIFAISRPGLPVNESVGNLVKVYQAVERSLAAKSSVGVVTAPGGGLQPVYDKPEQPLDVVLEAIQTAGFTPGQDIYVGIETDATNAFDYDKGKYEISNSLFKSADELVELYRDLLARYPAVIMLIDPIRKEDKEQWPKLCDVISEKCFVIGGSSIYGPLHSLNQNQLCARRSSGVAIATGSRVTCSDLYRIVQDVRANGDVTILLSPPADASDDIYTDVGVGLGVDFVSFGAPSRGENVDRLNRFVEIEEILKQRDVMTVSPQKSFNFPLIKPPPAPLSDEEGDVILNPPDQKTKKK</sequence>
<comment type="catalytic activity">
    <reaction evidence="8">
        <text>(2R)-2-phosphoglycerate = phosphoenolpyruvate + H2O</text>
        <dbReference type="Rhea" id="RHEA:10164"/>
        <dbReference type="ChEBI" id="CHEBI:15377"/>
        <dbReference type="ChEBI" id="CHEBI:58289"/>
        <dbReference type="ChEBI" id="CHEBI:58702"/>
        <dbReference type="EC" id="4.2.1.11"/>
    </reaction>
</comment>
<keyword evidence="5" id="KW-0456">Lyase</keyword>
<keyword evidence="4" id="KW-0324">Glycolysis</keyword>
<proteinExistence type="inferred from homology"/>
<evidence type="ECO:0000256" key="6">
    <source>
        <dbReference type="ARBA" id="ARBA00031125"/>
    </source>
</evidence>
<dbReference type="InterPro" id="IPR036849">
    <property type="entry name" value="Enolase-like_C_sf"/>
</dbReference>
<dbReference type="SMART" id="SM01193">
    <property type="entry name" value="Enolase_N"/>
    <property type="match status" value="1"/>
</dbReference>
<dbReference type="PANTHER" id="PTHR11902">
    <property type="entry name" value="ENOLASE"/>
    <property type="match status" value="1"/>
</dbReference>
<evidence type="ECO:0000259" key="11">
    <source>
        <dbReference type="SMART" id="SM01193"/>
    </source>
</evidence>
<evidence type="ECO:0000256" key="5">
    <source>
        <dbReference type="ARBA" id="ARBA00023239"/>
    </source>
</evidence>
<dbReference type="InterPro" id="IPR047500">
    <property type="entry name" value="DD_ENO4"/>
</dbReference>
<evidence type="ECO:0000313" key="12">
    <source>
        <dbReference type="EMBL" id="CAK8688098.1"/>
    </source>
</evidence>
<protein>
    <recommendedName>
        <fullName evidence="7">Enolase 4</fullName>
        <ecNumber evidence="3">4.2.1.11</ecNumber>
    </recommendedName>
    <alternativeName>
        <fullName evidence="6">2-phospho-D-glycerate hydro-lyase</fullName>
    </alternativeName>
</protein>
<evidence type="ECO:0000256" key="7">
    <source>
        <dbReference type="ARBA" id="ARBA00034855"/>
    </source>
</evidence>
<keyword evidence="13" id="KW-1185">Reference proteome</keyword>
<feature type="compositionally biased region" description="Polar residues" evidence="9">
    <location>
        <begin position="161"/>
        <end position="175"/>
    </location>
</feature>
<dbReference type="SUPFAM" id="SSF51604">
    <property type="entry name" value="Enolase C-terminal domain-like"/>
    <property type="match status" value="1"/>
</dbReference>